<protein>
    <submittedName>
        <fullName evidence="1">Uncharacterized protein</fullName>
    </submittedName>
</protein>
<dbReference type="Proteomes" id="UP000235406">
    <property type="component" value="Unassembled WGS sequence"/>
</dbReference>
<gene>
    <name evidence="1" type="ORF">BCT49_22600</name>
</gene>
<organism evidence="1 2">
    <name type="scientific">Vibrio lentus</name>
    <dbReference type="NCBI Taxonomy" id="136468"/>
    <lineage>
        <taxon>Bacteria</taxon>
        <taxon>Pseudomonadati</taxon>
        <taxon>Pseudomonadota</taxon>
        <taxon>Gammaproteobacteria</taxon>
        <taxon>Vibrionales</taxon>
        <taxon>Vibrionaceae</taxon>
        <taxon>Vibrio</taxon>
    </lineage>
</organism>
<dbReference type="EMBL" id="MCZK01000031">
    <property type="protein sequence ID" value="PMM76309.1"/>
    <property type="molecule type" value="Genomic_DNA"/>
</dbReference>
<accession>A0A2N7KJK6</accession>
<comment type="caution">
    <text evidence="1">The sequence shown here is derived from an EMBL/GenBank/DDBJ whole genome shotgun (WGS) entry which is preliminary data.</text>
</comment>
<name>A0A2N7KJK6_9VIBR</name>
<reference evidence="2" key="1">
    <citation type="submission" date="2016-07" db="EMBL/GenBank/DDBJ databases">
        <title>Nontailed viruses are major unrecognized killers of bacteria in the ocean.</title>
        <authorList>
            <person name="Kauffman K."/>
            <person name="Hussain F."/>
            <person name="Yang J."/>
            <person name="Arevalo P."/>
            <person name="Brown J."/>
            <person name="Cutler M."/>
            <person name="Kelly L."/>
            <person name="Polz M.F."/>
        </authorList>
    </citation>
    <scope>NUCLEOTIDE SEQUENCE [LARGE SCALE GENOMIC DNA]</scope>
    <source>
        <strain evidence="2">10N.261.46.F8</strain>
    </source>
</reference>
<evidence type="ECO:0000313" key="1">
    <source>
        <dbReference type="EMBL" id="PMM76309.1"/>
    </source>
</evidence>
<proteinExistence type="predicted"/>
<evidence type="ECO:0000313" key="2">
    <source>
        <dbReference type="Proteomes" id="UP000235406"/>
    </source>
</evidence>
<sequence>MKGISPSIESFKNANFSRFMLCHESRIKKALSLEELAKRRRFGMPYRAKTVSYQLKEGFLTEITYWHCNSKEK</sequence>
<dbReference type="AlphaFoldDB" id="A0A2N7KJK6"/>